<dbReference type="Gene3D" id="2.130.10.10">
    <property type="entry name" value="YVTN repeat-like/Quinoprotein amine dehydrogenase"/>
    <property type="match status" value="1"/>
</dbReference>
<dbReference type="InterPro" id="IPR051200">
    <property type="entry name" value="Host-pathogen_enzymatic-act"/>
</dbReference>
<dbReference type="SUPFAM" id="SSF63825">
    <property type="entry name" value="YWTD domain"/>
    <property type="match status" value="1"/>
</dbReference>
<organism evidence="1 2">
    <name type="scientific">Rufibacter radiotolerans</name>
    <dbReference type="NCBI Taxonomy" id="1379910"/>
    <lineage>
        <taxon>Bacteria</taxon>
        <taxon>Pseudomonadati</taxon>
        <taxon>Bacteroidota</taxon>
        <taxon>Cytophagia</taxon>
        <taxon>Cytophagales</taxon>
        <taxon>Hymenobacteraceae</taxon>
        <taxon>Rufibacter</taxon>
    </lineage>
</organism>
<dbReference type="AlphaFoldDB" id="A0A0H4VNA6"/>
<dbReference type="InterPro" id="IPR031815">
    <property type="entry name" value="DUF5074"/>
</dbReference>
<dbReference type="EMBL" id="CP010777">
    <property type="protein sequence ID" value="AKQ47405.1"/>
    <property type="molecule type" value="Genomic_DNA"/>
</dbReference>
<dbReference type="InterPro" id="IPR011964">
    <property type="entry name" value="YVTN_b-propeller_repeat"/>
</dbReference>
<dbReference type="PANTHER" id="PTHR47197">
    <property type="entry name" value="PROTEIN NIRF"/>
    <property type="match status" value="1"/>
</dbReference>
<reference evidence="1 2" key="1">
    <citation type="submission" date="2015-01" db="EMBL/GenBank/DDBJ databases">
        <title>Rufibacter sp./DG31D/ whole genome sequencing.</title>
        <authorList>
            <person name="Kim M.K."/>
            <person name="Srinivasan S."/>
            <person name="Lee J.-J."/>
        </authorList>
    </citation>
    <scope>NUCLEOTIDE SEQUENCE [LARGE SCALE GENOMIC DNA]</scope>
    <source>
        <strain evidence="1 2">DG31D</strain>
    </source>
</reference>
<evidence type="ECO:0008006" key="3">
    <source>
        <dbReference type="Google" id="ProtNLM"/>
    </source>
</evidence>
<name>A0A0H4VNA6_9BACT</name>
<dbReference type="Proteomes" id="UP000036458">
    <property type="component" value="Chromosome"/>
</dbReference>
<dbReference type="PROSITE" id="PS51257">
    <property type="entry name" value="PROKAR_LIPOPROTEIN"/>
    <property type="match status" value="1"/>
</dbReference>
<proteinExistence type="predicted"/>
<keyword evidence="2" id="KW-1185">Reference proteome</keyword>
<evidence type="ECO:0000313" key="1">
    <source>
        <dbReference type="EMBL" id="AKQ47405.1"/>
    </source>
</evidence>
<dbReference type="Pfam" id="PF16819">
    <property type="entry name" value="DUF5074"/>
    <property type="match status" value="1"/>
</dbReference>
<dbReference type="RefSeq" id="WP_197088613.1">
    <property type="nucleotide sequence ID" value="NZ_CP010777.1"/>
</dbReference>
<protein>
    <recommendedName>
        <fullName evidence="3">YVTN family beta-propeller protein</fullName>
    </recommendedName>
</protein>
<evidence type="ECO:0000313" key="2">
    <source>
        <dbReference type="Proteomes" id="UP000036458"/>
    </source>
</evidence>
<dbReference type="InterPro" id="IPR015943">
    <property type="entry name" value="WD40/YVTN_repeat-like_dom_sf"/>
</dbReference>
<dbReference type="PANTHER" id="PTHR47197:SF3">
    <property type="entry name" value="DIHYDRO-HEME D1 DEHYDROGENASE"/>
    <property type="match status" value="1"/>
</dbReference>
<sequence>MLKKYLPFLLLGGLFLTSCDKEDEPNEAPKGAYEKGVFILNEGGFGTPTSEVSYLSRDAKTFSPEVFKQVNGRPLGDAGQSIMFVGDKAYIAVNNSEKIEVVNANTFASVGVINGLKIPRYMAALNATKAYVTEYVGYGFQGYTGTGRVSVLNLATNTVTKTINVGLLPEGLLLYNGKLYVANSDGNTVSVINTTSDEVETTLTVGQAPKHLVLDGNNKIWVLRGGYSGPGALVKIDPANNNALTTFNFPAGTSSAGQLVINGAKNTLFYSYNGKLYAMSTSATAASTTPLLHRDPYGLGIDPETGTLYLGVGGYSSNGWAVRYQPTGGAAIDSFQVRILPNGFYFR</sequence>
<dbReference type="NCBIfam" id="TIGR02276">
    <property type="entry name" value="beta_rpt_yvtn"/>
    <property type="match status" value="1"/>
</dbReference>
<gene>
    <name evidence="1" type="ORF">TH63_00915</name>
</gene>
<accession>A0A0H4VNA6</accession>
<dbReference type="STRING" id="1379910.TH63_00915"/>
<dbReference type="KEGG" id="ruf:TH63_00915"/>
<dbReference type="PATRIC" id="fig|1379910.4.peg.191"/>